<accession>A0ABW8MN38</accession>
<protein>
    <submittedName>
        <fullName evidence="2">Signal transduction protein with GAF and PtsI domain</fullName>
    </submittedName>
</protein>
<evidence type="ECO:0000313" key="2">
    <source>
        <dbReference type="EMBL" id="MFK4443846.1"/>
    </source>
</evidence>
<evidence type="ECO:0000313" key="3">
    <source>
        <dbReference type="Proteomes" id="UP001620514"/>
    </source>
</evidence>
<proteinExistence type="predicted"/>
<sequence>MESNRADFSAVRRAAAASANQEDAAIWRWFSVLLEDRRIRWCLSGAQWLVSVDHKHVATAESFDAAIRSAKSNTESEKKFHQHGLRDDDTNDPL</sequence>
<keyword evidence="3" id="KW-1185">Reference proteome</keyword>
<feature type="compositionally biased region" description="Basic and acidic residues" evidence="1">
    <location>
        <begin position="74"/>
        <end position="88"/>
    </location>
</feature>
<evidence type="ECO:0000256" key="1">
    <source>
        <dbReference type="SAM" id="MobiDB-lite"/>
    </source>
</evidence>
<organism evidence="2 3">
    <name type="scientific">Caballeronia udeis</name>
    <dbReference type="NCBI Taxonomy" id="1232866"/>
    <lineage>
        <taxon>Bacteria</taxon>
        <taxon>Pseudomonadati</taxon>
        <taxon>Pseudomonadota</taxon>
        <taxon>Betaproteobacteria</taxon>
        <taxon>Burkholderiales</taxon>
        <taxon>Burkholderiaceae</taxon>
        <taxon>Caballeronia</taxon>
    </lineage>
</organism>
<comment type="caution">
    <text evidence="2">The sequence shown here is derived from an EMBL/GenBank/DDBJ whole genome shotgun (WGS) entry which is preliminary data.</text>
</comment>
<feature type="region of interest" description="Disordered" evidence="1">
    <location>
        <begin position="72"/>
        <end position="94"/>
    </location>
</feature>
<dbReference type="EMBL" id="JBIYDN010000011">
    <property type="protein sequence ID" value="MFK4443846.1"/>
    <property type="molecule type" value="Genomic_DNA"/>
</dbReference>
<gene>
    <name evidence="2" type="ORF">ABH943_003868</name>
</gene>
<name>A0ABW8MN38_9BURK</name>
<dbReference type="RefSeq" id="WP_404608700.1">
    <property type="nucleotide sequence ID" value="NZ_JBIYDN010000011.1"/>
</dbReference>
<dbReference type="Proteomes" id="UP001620514">
    <property type="component" value="Unassembled WGS sequence"/>
</dbReference>
<reference evidence="2 3" key="1">
    <citation type="submission" date="2024-11" db="EMBL/GenBank/DDBJ databases">
        <title>Using genomics to understand microbial adaptation to soil warming.</title>
        <authorList>
            <person name="Deangelis K.M. PhD."/>
        </authorList>
    </citation>
    <scope>NUCLEOTIDE SEQUENCE [LARGE SCALE GENOMIC DNA]</scope>
    <source>
        <strain evidence="2 3">GAS97</strain>
    </source>
</reference>